<keyword evidence="2" id="KW-1185">Reference proteome</keyword>
<protein>
    <submittedName>
        <fullName evidence="1">Uncharacterized protein</fullName>
    </submittedName>
</protein>
<evidence type="ECO:0000313" key="1">
    <source>
        <dbReference type="EMBL" id="KAI3376871.1"/>
    </source>
</evidence>
<evidence type="ECO:0000313" key="2">
    <source>
        <dbReference type="Proteomes" id="UP000831701"/>
    </source>
</evidence>
<gene>
    <name evidence="1" type="ORF">L3Q82_000123</name>
</gene>
<sequence length="664" mass="71911">MDMEENDIKLYNFAKVNKSEMLMEVSYSNGLDPDLSQQDPPPLLPKPGKDNARLQKLKKKRAKKKGSLSQTPVPFRSCLSPVNEASTDLEHSDQSSPPRTPDSVYIADSSVSSFPFGSLYNHSASAFPHPQSSSYGQPGSFPPQSYIPQIKTSEEQVAPLYECSSFLFDDVTPFMVPPSASPPSSPPEQVPAPPPPPAFSLNMTPNSHGSVTTVSPVAMSQSSTKISTHNLTLSPAAPNCGQGTTPSQVADLPPVPLLLSVSNTQKQPFIFSQRETNASSKGSPQSQTSSWTARPTSNGNFALSQMSPEITASKISLVEAPKETRPDAAQTRIYTSKATFYEISKPPSIQDLTEINPVYQGTSLSAVYKEKTAVSVVKTDQKPSVLRSQSGRPKTPATTPARASVSVKAPSPNRGMSPPSQQKTGLKEKDVLRTKTTAAMKEAPAVEPSTKSATSTASSTTDKKTVKAETSSSSAEPKAAPKVKGLKGKLSGWTRLKKHMVVEPEEPEFPQSEVKAQVDSSGSDKKMDQGGNDKSSADQGANQEVIKNKEGPKALKMWDALLFQMFSTKERIMAQINTSKKESDEKKASKDNQAEVPSFVNRLPILLYSPRFDARKLKEAAEKPLTKIAAVFERGLIKRKGQDDEQKDFNRKARGFGAMKSKDM</sequence>
<name>A0ACB8X9Q8_9TELE</name>
<organism evidence="1 2">
    <name type="scientific">Scortum barcoo</name>
    <name type="common">barcoo grunter</name>
    <dbReference type="NCBI Taxonomy" id="214431"/>
    <lineage>
        <taxon>Eukaryota</taxon>
        <taxon>Metazoa</taxon>
        <taxon>Chordata</taxon>
        <taxon>Craniata</taxon>
        <taxon>Vertebrata</taxon>
        <taxon>Euteleostomi</taxon>
        <taxon>Actinopterygii</taxon>
        <taxon>Neopterygii</taxon>
        <taxon>Teleostei</taxon>
        <taxon>Neoteleostei</taxon>
        <taxon>Acanthomorphata</taxon>
        <taxon>Eupercaria</taxon>
        <taxon>Centrarchiformes</taxon>
        <taxon>Terapontoidei</taxon>
        <taxon>Terapontidae</taxon>
        <taxon>Scortum</taxon>
    </lineage>
</organism>
<dbReference type="Proteomes" id="UP000831701">
    <property type="component" value="Chromosome 1"/>
</dbReference>
<accession>A0ACB8X9Q8</accession>
<reference evidence="1" key="1">
    <citation type="submission" date="2022-04" db="EMBL/GenBank/DDBJ databases">
        <title>Jade perch genome.</title>
        <authorList>
            <person name="Chao B."/>
        </authorList>
    </citation>
    <scope>NUCLEOTIDE SEQUENCE</scope>
    <source>
        <strain evidence="1">CB-2022</strain>
    </source>
</reference>
<comment type="caution">
    <text evidence="1">The sequence shown here is derived from an EMBL/GenBank/DDBJ whole genome shotgun (WGS) entry which is preliminary data.</text>
</comment>
<dbReference type="EMBL" id="CM041531">
    <property type="protein sequence ID" value="KAI3376871.1"/>
    <property type="molecule type" value="Genomic_DNA"/>
</dbReference>
<proteinExistence type="predicted"/>